<evidence type="ECO:0000256" key="2">
    <source>
        <dbReference type="SAM" id="MobiDB-lite"/>
    </source>
</evidence>
<proteinExistence type="predicted"/>
<dbReference type="AlphaFoldDB" id="A0AAD6SNA1"/>
<keyword evidence="4" id="KW-1185">Reference proteome</keyword>
<evidence type="ECO:0000313" key="4">
    <source>
        <dbReference type="Proteomes" id="UP001218188"/>
    </source>
</evidence>
<comment type="caution">
    <text evidence="3">The sequence shown here is derived from an EMBL/GenBank/DDBJ whole genome shotgun (WGS) entry which is preliminary data.</text>
</comment>
<evidence type="ECO:0000313" key="3">
    <source>
        <dbReference type="EMBL" id="KAJ7030883.1"/>
    </source>
</evidence>
<feature type="compositionally biased region" description="Low complexity" evidence="2">
    <location>
        <begin position="398"/>
        <end position="422"/>
    </location>
</feature>
<reference evidence="3" key="1">
    <citation type="submission" date="2023-03" db="EMBL/GenBank/DDBJ databases">
        <title>Massive genome expansion in bonnet fungi (Mycena s.s.) driven by repeated elements and novel gene families across ecological guilds.</title>
        <authorList>
            <consortium name="Lawrence Berkeley National Laboratory"/>
            <person name="Harder C.B."/>
            <person name="Miyauchi S."/>
            <person name="Viragh M."/>
            <person name="Kuo A."/>
            <person name="Thoen E."/>
            <person name="Andreopoulos B."/>
            <person name="Lu D."/>
            <person name="Skrede I."/>
            <person name="Drula E."/>
            <person name="Henrissat B."/>
            <person name="Morin E."/>
            <person name="Kohler A."/>
            <person name="Barry K."/>
            <person name="LaButti K."/>
            <person name="Morin E."/>
            <person name="Salamov A."/>
            <person name="Lipzen A."/>
            <person name="Mereny Z."/>
            <person name="Hegedus B."/>
            <person name="Baldrian P."/>
            <person name="Stursova M."/>
            <person name="Weitz H."/>
            <person name="Taylor A."/>
            <person name="Grigoriev I.V."/>
            <person name="Nagy L.G."/>
            <person name="Martin F."/>
            <person name="Kauserud H."/>
        </authorList>
    </citation>
    <scope>NUCLEOTIDE SEQUENCE</scope>
    <source>
        <strain evidence="3">CBHHK200</strain>
    </source>
</reference>
<feature type="compositionally biased region" description="Basic residues" evidence="2">
    <location>
        <begin position="354"/>
        <end position="364"/>
    </location>
</feature>
<feature type="region of interest" description="Disordered" evidence="2">
    <location>
        <begin position="784"/>
        <end position="822"/>
    </location>
</feature>
<evidence type="ECO:0000256" key="1">
    <source>
        <dbReference type="SAM" id="Coils"/>
    </source>
</evidence>
<feature type="compositionally biased region" description="Low complexity" evidence="2">
    <location>
        <begin position="682"/>
        <end position="704"/>
    </location>
</feature>
<protein>
    <submittedName>
        <fullName evidence="3">Uncharacterized protein</fullName>
    </submittedName>
</protein>
<feature type="coiled-coil region" evidence="1">
    <location>
        <begin position="737"/>
        <end position="764"/>
    </location>
</feature>
<sequence>MPAHTWTTAAQFTLLTSHMAEYVVRHAQKKVNKVWPTIFEDFFRQNPVDGMLGIDKTTATPEQWKELQDAILAKKSQIKAWFRYQHKKTTRTTSARRSAQSTIGNALFAAKSTRRRVHRTTEVFQQRNLEHVREVLAQRGHNELNEEHMAVDGEDLEVQEARVKAARGERLRMRNEVVKELYETAPESEREAIAEAIRLEKENLGASAEREASEVETEQRQIAIDESSDVMEKVLKTVAHKTGWFSFAIWGGPNPRHDGELSLKCAVYGNTPVGNDFVAQHANFDEAISLPFQEFLRRCFENGVLRPPILPVPNTDDVGALDGLLPLDPQEETTPPAEKPTKKKAKSNGSKSKQPPKRMSKPKKASSADGSMDDIIVDDHGDDIFGSPDFDAHMDNISSSATEPLTSSSPSTLPSASSASAPVDNRWPDGMSEPTSPGTAARTAAIERGGMTATATYAAAVIDPALMRHTTPSRPRPCFNGAGFAPNRNVGESPTSADTGGFRWGGPSAPHLEPFRNTASSSQSSLPRLFGDFRKIMATSPVRAYRDQQAYRDQVAARPRADIFGAWPDSAVSPPSSPGTPAAFGLAVPTPPSAALPPAPVPVPIPTPTSVLTPAPASIQPPVPVYVSRPMANPTKAAASAAKAAKAAVTGNSASAVVTAAAKKKVKKAKRDVLTDVTNDISLPLPAADSPAATTASTGRPSASARERGSGGSASATAAPTTAGENVTLCVMQPGGNRAVLKRAKEAEKRIQAMEAERKRVTTRMHNPDGNHDLVCVPALRRSGRDGKVPARPDEGYVGKGEHPETSSEDEGRAHCEAEDRDCKPKAKTTILKPGCSRQRAIPKHHYHYSTSRPR</sequence>
<dbReference type="Proteomes" id="UP001218188">
    <property type="component" value="Unassembled WGS sequence"/>
</dbReference>
<feature type="region of interest" description="Disordered" evidence="2">
    <location>
        <begin position="320"/>
        <end position="441"/>
    </location>
</feature>
<accession>A0AAD6SNA1</accession>
<feature type="region of interest" description="Disordered" evidence="2">
    <location>
        <begin position="681"/>
        <end position="721"/>
    </location>
</feature>
<dbReference type="EMBL" id="JARJCM010000086">
    <property type="protein sequence ID" value="KAJ7030883.1"/>
    <property type="molecule type" value="Genomic_DNA"/>
</dbReference>
<gene>
    <name evidence="3" type="ORF">C8F04DRAFT_1263367</name>
</gene>
<name>A0AAD6SNA1_9AGAR</name>
<organism evidence="3 4">
    <name type="scientific">Mycena alexandri</name>
    <dbReference type="NCBI Taxonomy" id="1745969"/>
    <lineage>
        <taxon>Eukaryota</taxon>
        <taxon>Fungi</taxon>
        <taxon>Dikarya</taxon>
        <taxon>Basidiomycota</taxon>
        <taxon>Agaricomycotina</taxon>
        <taxon>Agaricomycetes</taxon>
        <taxon>Agaricomycetidae</taxon>
        <taxon>Agaricales</taxon>
        <taxon>Marasmiineae</taxon>
        <taxon>Mycenaceae</taxon>
        <taxon>Mycena</taxon>
    </lineage>
</organism>
<feature type="region of interest" description="Disordered" evidence="2">
    <location>
        <begin position="836"/>
        <end position="855"/>
    </location>
</feature>
<feature type="compositionally biased region" description="Basic residues" evidence="2">
    <location>
        <begin position="841"/>
        <end position="855"/>
    </location>
</feature>
<keyword evidence="1" id="KW-0175">Coiled coil</keyword>